<feature type="transmembrane region" description="Helical" evidence="1">
    <location>
        <begin position="28"/>
        <end position="50"/>
    </location>
</feature>
<keyword evidence="3" id="KW-1185">Reference proteome</keyword>
<dbReference type="EMBL" id="JAMQOL010000066">
    <property type="protein sequence ID" value="MCM4083813.1"/>
    <property type="molecule type" value="Genomic_DNA"/>
</dbReference>
<keyword evidence="1" id="KW-0472">Membrane</keyword>
<proteinExistence type="predicted"/>
<evidence type="ECO:0000313" key="3">
    <source>
        <dbReference type="Proteomes" id="UP001523216"/>
    </source>
</evidence>
<protein>
    <submittedName>
        <fullName evidence="2">GlsB/YeaQ/YmgE family stress response membrane protein</fullName>
    </submittedName>
</protein>
<evidence type="ECO:0000256" key="1">
    <source>
        <dbReference type="SAM" id="Phobius"/>
    </source>
</evidence>
<gene>
    <name evidence="2" type="ORF">LXN57_40320</name>
</gene>
<reference evidence="2 3" key="1">
    <citation type="submission" date="2022-06" db="EMBL/GenBank/DDBJ databases">
        <title>Actinoplanes abujensis sp. nov., isolated from Nigerian arid soil.</title>
        <authorList>
            <person name="Ding P."/>
        </authorList>
    </citation>
    <scope>NUCLEOTIDE SEQUENCE [LARGE SCALE GENOMIC DNA]</scope>
    <source>
        <strain evidence="3">TRM88002</strain>
    </source>
</reference>
<feature type="transmembrane region" description="Helical" evidence="1">
    <location>
        <begin position="62"/>
        <end position="81"/>
    </location>
</feature>
<accession>A0ABT0YCM8</accession>
<keyword evidence="1" id="KW-1133">Transmembrane helix</keyword>
<dbReference type="Proteomes" id="UP001523216">
    <property type="component" value="Unassembled WGS sequence"/>
</dbReference>
<dbReference type="RefSeq" id="WP_251803582.1">
    <property type="nucleotide sequence ID" value="NZ_JAMQOL010000066.1"/>
</dbReference>
<organism evidence="2 3">
    <name type="scientific">Paractinoplanes hotanensis</name>
    <dbReference type="NCBI Taxonomy" id="2906497"/>
    <lineage>
        <taxon>Bacteria</taxon>
        <taxon>Bacillati</taxon>
        <taxon>Actinomycetota</taxon>
        <taxon>Actinomycetes</taxon>
        <taxon>Micromonosporales</taxon>
        <taxon>Micromonosporaceae</taxon>
        <taxon>Paractinoplanes</taxon>
    </lineage>
</organism>
<evidence type="ECO:0000313" key="2">
    <source>
        <dbReference type="EMBL" id="MCM4083813.1"/>
    </source>
</evidence>
<sequence>MLAGLISAVVAGTVVGLAGRLVPRWRNVPVWLPMVIGVVAALAGSLAVRAVGAEPSGGGSSVAMQLFFAAVGVVTMGAMAARRAALHPSDPLTGRPAR</sequence>
<comment type="caution">
    <text evidence="2">The sequence shown here is derived from an EMBL/GenBank/DDBJ whole genome shotgun (WGS) entry which is preliminary data.</text>
</comment>
<name>A0ABT0YCM8_9ACTN</name>
<keyword evidence="1" id="KW-0812">Transmembrane</keyword>